<evidence type="ECO:0000313" key="1">
    <source>
        <dbReference type="EMBL" id="GLC28532.1"/>
    </source>
</evidence>
<comment type="caution">
    <text evidence="1">The sequence shown here is derived from an EMBL/GenBank/DDBJ whole genome shotgun (WGS) entry which is preliminary data.</text>
</comment>
<proteinExistence type="predicted"/>
<dbReference type="AlphaFoldDB" id="A0AA37QDX1"/>
<keyword evidence="2" id="KW-1185">Reference proteome</keyword>
<accession>A0AA37QDX1</accession>
<evidence type="ECO:0008006" key="3">
    <source>
        <dbReference type="Google" id="ProtNLM"/>
    </source>
</evidence>
<organism evidence="1 2">
    <name type="scientific">Roseisolibacter agri</name>
    <dbReference type="NCBI Taxonomy" id="2014610"/>
    <lineage>
        <taxon>Bacteria</taxon>
        <taxon>Pseudomonadati</taxon>
        <taxon>Gemmatimonadota</taxon>
        <taxon>Gemmatimonadia</taxon>
        <taxon>Gemmatimonadales</taxon>
        <taxon>Gemmatimonadaceae</taxon>
        <taxon>Roseisolibacter</taxon>
    </lineage>
</organism>
<dbReference type="RefSeq" id="WP_284352929.1">
    <property type="nucleotide sequence ID" value="NZ_BRXS01000011.1"/>
</dbReference>
<reference evidence="1" key="1">
    <citation type="submission" date="2022-08" db="EMBL/GenBank/DDBJ databases">
        <title>Draft genome sequencing of Roseisolibacter agri AW1220.</title>
        <authorList>
            <person name="Tobiishi Y."/>
            <person name="Tonouchi A."/>
        </authorList>
    </citation>
    <scope>NUCLEOTIDE SEQUENCE</scope>
    <source>
        <strain evidence="1">AW1220</strain>
    </source>
</reference>
<sequence>MRYLVLPAVLLAAACAGDPATREQPAADSAAAPPPAALPPDTAPRRQVVAATSTSIQITPSVVAGGGQFVVRFSIRNDNADTVRMTQSCDAPAIFRIRHAEAAPESPPLEASSCRPGETRHVVPPGAELVLQLPSLAQAGRPPRPLPPGLYVVEAKPNVFEIDGRPIELRAVSGELRVR</sequence>
<dbReference type="Proteomes" id="UP001161325">
    <property type="component" value="Unassembled WGS sequence"/>
</dbReference>
<dbReference type="PROSITE" id="PS51257">
    <property type="entry name" value="PROKAR_LIPOPROTEIN"/>
    <property type="match status" value="1"/>
</dbReference>
<protein>
    <recommendedName>
        <fullName evidence="3">Lipoprotein</fullName>
    </recommendedName>
</protein>
<evidence type="ECO:0000313" key="2">
    <source>
        <dbReference type="Proteomes" id="UP001161325"/>
    </source>
</evidence>
<dbReference type="EMBL" id="BRXS01000011">
    <property type="protein sequence ID" value="GLC28532.1"/>
    <property type="molecule type" value="Genomic_DNA"/>
</dbReference>
<name>A0AA37QDX1_9BACT</name>
<gene>
    <name evidence="1" type="ORF">rosag_50450</name>
</gene>